<name>A0A5N6TS76_ASPAV</name>
<dbReference type="GO" id="GO:0016020">
    <property type="term" value="C:membrane"/>
    <property type="evidence" value="ECO:0007669"/>
    <property type="project" value="TreeGrafter"/>
</dbReference>
<dbReference type="PANTHER" id="PTHR43798">
    <property type="entry name" value="MONOACYLGLYCEROL LIPASE"/>
    <property type="match status" value="1"/>
</dbReference>
<dbReference type="GO" id="GO:0046464">
    <property type="term" value="P:acylglycerol catabolic process"/>
    <property type="evidence" value="ECO:0007669"/>
    <property type="project" value="TreeGrafter"/>
</dbReference>
<dbReference type="EMBL" id="ML742131">
    <property type="protein sequence ID" value="KAE8149208.1"/>
    <property type="molecule type" value="Genomic_DNA"/>
</dbReference>
<evidence type="ECO:0000259" key="1">
    <source>
        <dbReference type="Pfam" id="PF00561"/>
    </source>
</evidence>
<dbReference type="OrthoDB" id="284184at2759"/>
<dbReference type="Pfam" id="PF00561">
    <property type="entry name" value="Abhydrolase_1"/>
    <property type="match status" value="1"/>
</dbReference>
<dbReference type="AlphaFoldDB" id="A0A5N6TS76"/>
<dbReference type="Proteomes" id="UP000325780">
    <property type="component" value="Unassembled WGS sequence"/>
</dbReference>
<organism evidence="2 3">
    <name type="scientific">Aspergillus avenaceus</name>
    <dbReference type="NCBI Taxonomy" id="36643"/>
    <lineage>
        <taxon>Eukaryota</taxon>
        <taxon>Fungi</taxon>
        <taxon>Dikarya</taxon>
        <taxon>Ascomycota</taxon>
        <taxon>Pezizomycotina</taxon>
        <taxon>Eurotiomycetes</taxon>
        <taxon>Eurotiomycetidae</taxon>
        <taxon>Eurotiales</taxon>
        <taxon>Aspergillaceae</taxon>
        <taxon>Aspergillus</taxon>
        <taxon>Aspergillus subgen. Circumdati</taxon>
    </lineage>
</organism>
<dbReference type="SUPFAM" id="SSF53474">
    <property type="entry name" value="alpha/beta-Hydrolases"/>
    <property type="match status" value="1"/>
</dbReference>
<dbReference type="PANTHER" id="PTHR43798:SF33">
    <property type="entry name" value="HYDROLASE, PUTATIVE (AFU_ORTHOLOGUE AFUA_2G14860)-RELATED"/>
    <property type="match status" value="1"/>
</dbReference>
<evidence type="ECO:0000313" key="2">
    <source>
        <dbReference type="EMBL" id="KAE8149208.1"/>
    </source>
</evidence>
<reference evidence="2 3" key="1">
    <citation type="submission" date="2019-04" db="EMBL/GenBank/DDBJ databases">
        <title>Friends and foes A comparative genomics study of 23 Aspergillus species from section Flavi.</title>
        <authorList>
            <consortium name="DOE Joint Genome Institute"/>
            <person name="Kjaerbolling I."/>
            <person name="Vesth T."/>
            <person name="Frisvad J.C."/>
            <person name="Nybo J.L."/>
            <person name="Theobald S."/>
            <person name="Kildgaard S."/>
            <person name="Isbrandt T."/>
            <person name="Kuo A."/>
            <person name="Sato A."/>
            <person name="Lyhne E.K."/>
            <person name="Kogle M.E."/>
            <person name="Wiebenga A."/>
            <person name="Kun R.S."/>
            <person name="Lubbers R.J."/>
            <person name="Makela M.R."/>
            <person name="Barry K."/>
            <person name="Chovatia M."/>
            <person name="Clum A."/>
            <person name="Daum C."/>
            <person name="Haridas S."/>
            <person name="He G."/>
            <person name="LaButti K."/>
            <person name="Lipzen A."/>
            <person name="Mondo S."/>
            <person name="Riley R."/>
            <person name="Salamov A."/>
            <person name="Simmons B.A."/>
            <person name="Magnuson J.K."/>
            <person name="Henrissat B."/>
            <person name="Mortensen U.H."/>
            <person name="Larsen T.O."/>
            <person name="Devries R.P."/>
            <person name="Grigoriev I.V."/>
            <person name="Machida M."/>
            <person name="Baker S.E."/>
            <person name="Andersen M.R."/>
        </authorList>
    </citation>
    <scope>NUCLEOTIDE SEQUENCE [LARGE SCALE GENOMIC DNA]</scope>
    <source>
        <strain evidence="2 3">IBT 18842</strain>
    </source>
</reference>
<dbReference type="InterPro" id="IPR000639">
    <property type="entry name" value="Epox_hydrolase-like"/>
</dbReference>
<protein>
    <submittedName>
        <fullName evidence="2">Alpha/Beta hydrolase protein</fullName>
    </submittedName>
</protein>
<dbReference type="Gene3D" id="3.40.50.1820">
    <property type="entry name" value="alpha/beta hydrolase"/>
    <property type="match status" value="1"/>
</dbReference>
<dbReference type="InterPro" id="IPR029058">
    <property type="entry name" value="AB_hydrolase_fold"/>
</dbReference>
<dbReference type="InterPro" id="IPR050266">
    <property type="entry name" value="AB_hydrolase_sf"/>
</dbReference>
<feature type="domain" description="AB hydrolase-1" evidence="1">
    <location>
        <begin position="25"/>
        <end position="136"/>
    </location>
</feature>
<sequence>MTTKTTTTTNKTYTYTYSPGSESKPTLLFLHGFPSTRQTWHFQITHFMEQGYGIIAPDLLGFGDSSKPRDLDAYRLKPMTADIVSILDQEGVGKVHAIGHDIGCSVLSRLVDYHPDRVLSASFLVVPYTPPGMEFNLEKVNELCRGVLGREKFGYISFLAAEGSEGVVERFSESLLSLFYPHDPDLWINHLGPTGSIEKWLLSDTRAPLAPYISKQEFQALNAQFTGSSLNWYKALVRNINIPDEITSQPPLKGKIDVPVLMICPEEMDFPVDGIRDVAADVMVRTCSTRGHWVQLERADEVNGFLGEFFDSL</sequence>
<dbReference type="PRINTS" id="PR00412">
    <property type="entry name" value="EPOXHYDRLASE"/>
</dbReference>
<accession>A0A5N6TS76</accession>
<keyword evidence="2" id="KW-0378">Hydrolase</keyword>
<keyword evidence="3" id="KW-1185">Reference proteome</keyword>
<dbReference type="InterPro" id="IPR000073">
    <property type="entry name" value="AB_hydrolase_1"/>
</dbReference>
<evidence type="ECO:0000313" key="3">
    <source>
        <dbReference type="Proteomes" id="UP000325780"/>
    </source>
</evidence>
<proteinExistence type="predicted"/>
<dbReference type="GO" id="GO:0047372">
    <property type="term" value="F:monoacylglycerol lipase activity"/>
    <property type="evidence" value="ECO:0007669"/>
    <property type="project" value="TreeGrafter"/>
</dbReference>
<gene>
    <name evidence="2" type="ORF">BDV25DRAFT_141036</name>
</gene>